<dbReference type="PROSITE" id="PS50931">
    <property type="entry name" value="HTH_LYSR"/>
    <property type="match status" value="1"/>
</dbReference>
<dbReference type="NCBIfam" id="NF009326">
    <property type="entry name" value="PRK12681.1"/>
    <property type="match status" value="1"/>
</dbReference>
<evidence type="ECO:0000256" key="1">
    <source>
        <dbReference type="ARBA" id="ARBA00009437"/>
    </source>
</evidence>
<gene>
    <name evidence="6" type="primary">cysB</name>
    <name evidence="6" type="ORF">ETQ85_14085</name>
</gene>
<organism evidence="6 7">
    <name type="scientific">Zoogloea oleivorans</name>
    <dbReference type="NCBI Taxonomy" id="1552750"/>
    <lineage>
        <taxon>Bacteria</taxon>
        <taxon>Pseudomonadati</taxon>
        <taxon>Pseudomonadota</taxon>
        <taxon>Betaproteobacteria</taxon>
        <taxon>Rhodocyclales</taxon>
        <taxon>Zoogloeaceae</taxon>
        <taxon>Zoogloea</taxon>
    </lineage>
</organism>
<dbReference type="AlphaFoldDB" id="A0A6C2CRX7"/>
<accession>A0A6C2CRX7</accession>
<keyword evidence="2" id="KW-0805">Transcription regulation</keyword>
<keyword evidence="7" id="KW-1185">Reference proteome</keyword>
<dbReference type="InterPro" id="IPR036388">
    <property type="entry name" value="WH-like_DNA-bd_sf"/>
</dbReference>
<dbReference type="GO" id="GO:0000976">
    <property type="term" value="F:transcription cis-regulatory region binding"/>
    <property type="evidence" value="ECO:0007669"/>
    <property type="project" value="TreeGrafter"/>
</dbReference>
<keyword evidence="4" id="KW-0804">Transcription</keyword>
<dbReference type="Proteomes" id="UP000389128">
    <property type="component" value="Unassembled WGS sequence"/>
</dbReference>
<dbReference type="NCBIfam" id="NF009327">
    <property type="entry name" value="PRK12684.1"/>
    <property type="match status" value="1"/>
</dbReference>
<dbReference type="SUPFAM" id="SSF46785">
    <property type="entry name" value="Winged helix' DNA-binding domain"/>
    <property type="match status" value="1"/>
</dbReference>
<proteinExistence type="inferred from homology"/>
<dbReference type="GO" id="GO:0019344">
    <property type="term" value="P:cysteine biosynthetic process"/>
    <property type="evidence" value="ECO:0007669"/>
    <property type="project" value="TreeGrafter"/>
</dbReference>
<dbReference type="OrthoDB" id="5297026at2"/>
<evidence type="ECO:0000256" key="4">
    <source>
        <dbReference type="ARBA" id="ARBA00023163"/>
    </source>
</evidence>
<evidence type="ECO:0000256" key="3">
    <source>
        <dbReference type="ARBA" id="ARBA00023125"/>
    </source>
</evidence>
<feature type="domain" description="HTH lysR-type" evidence="5">
    <location>
        <begin position="1"/>
        <end position="59"/>
    </location>
</feature>
<dbReference type="CDD" id="cd08413">
    <property type="entry name" value="PBP2_CysB_like"/>
    <property type="match status" value="1"/>
</dbReference>
<dbReference type="Gene3D" id="1.10.10.10">
    <property type="entry name" value="Winged helix-like DNA-binding domain superfamily/Winged helix DNA-binding domain"/>
    <property type="match status" value="1"/>
</dbReference>
<dbReference type="GO" id="GO:0003700">
    <property type="term" value="F:DNA-binding transcription factor activity"/>
    <property type="evidence" value="ECO:0007669"/>
    <property type="project" value="InterPro"/>
</dbReference>
<dbReference type="SUPFAM" id="SSF53850">
    <property type="entry name" value="Periplasmic binding protein-like II"/>
    <property type="match status" value="1"/>
</dbReference>
<keyword evidence="3" id="KW-0238">DNA-binding</keyword>
<name>A0A6C2CRX7_9RHOO</name>
<dbReference type="PRINTS" id="PR00039">
    <property type="entry name" value="HTHLYSR"/>
</dbReference>
<dbReference type="PANTHER" id="PTHR30126">
    <property type="entry name" value="HTH-TYPE TRANSCRIPTIONAL REGULATOR"/>
    <property type="match status" value="1"/>
</dbReference>
<dbReference type="InterPro" id="IPR000847">
    <property type="entry name" value="LysR_HTH_N"/>
</dbReference>
<dbReference type="InterPro" id="IPR037423">
    <property type="entry name" value="CysB_PBP2"/>
</dbReference>
<sequence length="313" mass="34555">MNIQQLRYVFEVARHRLNVSEAAEALFTSQPGVSKQVRLLEEELGVEIFVRHGKRLVEVTEPGKQVLAIAARILQEVDNLREVGAEFSNEATGSLSIAFTHTQARYALPPVVQAFMARYPHVRLSFHQGNPRQVCEYVLSGVADIAIATEAIAEHEDIVMLPCYQWNRCVIAPLRHPILETKPLTLDAIASYPLVTYDFAFTGRNKINEAFMGRGLKPNVVLTAIDSDVIKTYVAMGLGVGIVAKMAFDPVVDKNLGMVDASHLFASSTTRIGLRRNAWLRGYVYAFIECFAPHLSRHVVDVALAGGGEDPGL</sequence>
<protein>
    <submittedName>
        <fullName evidence="6">HTH-type transcriptional regulator CysB</fullName>
    </submittedName>
</protein>
<dbReference type="InterPro" id="IPR011991">
    <property type="entry name" value="ArsR-like_HTH"/>
</dbReference>
<evidence type="ECO:0000313" key="7">
    <source>
        <dbReference type="Proteomes" id="UP000389128"/>
    </source>
</evidence>
<dbReference type="RefSeq" id="WP_148579704.1">
    <property type="nucleotide sequence ID" value="NZ_JAVEUW010000004.1"/>
</dbReference>
<reference evidence="6 7" key="1">
    <citation type="submission" date="2019-01" db="EMBL/GenBank/DDBJ databases">
        <title>Zoogloea oleivorans genome sequencing and assembly.</title>
        <authorList>
            <person name="Tancsics A."/>
            <person name="Farkas M."/>
            <person name="Kriszt B."/>
            <person name="Maroti G."/>
            <person name="Horvath B."/>
        </authorList>
    </citation>
    <scope>NUCLEOTIDE SEQUENCE [LARGE SCALE GENOMIC DNA]</scope>
    <source>
        <strain evidence="6 7">Buc</strain>
    </source>
</reference>
<comment type="caution">
    <text evidence="6">The sequence shown here is derived from an EMBL/GenBank/DDBJ whole genome shotgun (WGS) entry which is preliminary data.</text>
</comment>
<evidence type="ECO:0000259" key="5">
    <source>
        <dbReference type="PROSITE" id="PS50931"/>
    </source>
</evidence>
<dbReference type="Pfam" id="PF00126">
    <property type="entry name" value="HTH_1"/>
    <property type="match status" value="1"/>
</dbReference>
<dbReference type="InterPro" id="IPR036390">
    <property type="entry name" value="WH_DNA-bd_sf"/>
</dbReference>
<comment type="similarity">
    <text evidence="1">Belongs to the LysR transcriptional regulatory family.</text>
</comment>
<dbReference type="InterPro" id="IPR005119">
    <property type="entry name" value="LysR_subst-bd"/>
</dbReference>
<dbReference type="Pfam" id="PF03466">
    <property type="entry name" value="LysR_substrate"/>
    <property type="match status" value="1"/>
</dbReference>
<dbReference type="Gene3D" id="3.40.190.10">
    <property type="entry name" value="Periplasmic binding protein-like II"/>
    <property type="match status" value="2"/>
</dbReference>
<dbReference type="CDD" id="cd00090">
    <property type="entry name" value="HTH_ARSR"/>
    <property type="match status" value="1"/>
</dbReference>
<dbReference type="PANTHER" id="PTHR30126:SF6">
    <property type="entry name" value="HTH-TYPE TRANSCRIPTIONAL REGULATOR CYSB-RELATED"/>
    <property type="match status" value="1"/>
</dbReference>
<evidence type="ECO:0000313" key="6">
    <source>
        <dbReference type="EMBL" id="TYC56015.1"/>
    </source>
</evidence>
<dbReference type="EMBL" id="SDKK01000012">
    <property type="protein sequence ID" value="TYC56015.1"/>
    <property type="molecule type" value="Genomic_DNA"/>
</dbReference>
<evidence type="ECO:0000256" key="2">
    <source>
        <dbReference type="ARBA" id="ARBA00023015"/>
    </source>
</evidence>